<dbReference type="PANTHER" id="PTHR47271:SF2">
    <property type="entry name" value="ARGININE DEIMINASE"/>
    <property type="match status" value="1"/>
</dbReference>
<keyword evidence="2" id="KW-1185">Reference proteome</keyword>
<comment type="caution">
    <text evidence="1">The sequence shown here is derived from an EMBL/GenBank/DDBJ whole genome shotgun (WGS) entry which is preliminary data.</text>
</comment>
<dbReference type="Pfam" id="PF19420">
    <property type="entry name" value="DDAH_eukar"/>
    <property type="match status" value="1"/>
</dbReference>
<reference evidence="1 2" key="1">
    <citation type="submission" date="2019-01" db="EMBL/GenBank/DDBJ databases">
        <title>Chengkuizengella sp. nov., isolated from deep-sea sediment of East Pacific Ocean.</title>
        <authorList>
            <person name="Yang J."/>
            <person name="Lai Q."/>
            <person name="Shao Z."/>
        </authorList>
    </citation>
    <scope>NUCLEOTIDE SEQUENCE [LARGE SCALE GENOMIC DNA]</scope>
    <source>
        <strain evidence="1 2">YPA3-1-1</strain>
    </source>
</reference>
<dbReference type="SUPFAM" id="SSF55909">
    <property type="entry name" value="Pentein"/>
    <property type="match status" value="1"/>
</dbReference>
<dbReference type="OrthoDB" id="9807502at2"/>
<dbReference type="Proteomes" id="UP000448943">
    <property type="component" value="Unassembled WGS sequence"/>
</dbReference>
<protein>
    <recommendedName>
        <fullName evidence="3">N-Dimethylarginine dimethylaminohydrolase</fullName>
    </recommendedName>
</protein>
<evidence type="ECO:0000313" key="1">
    <source>
        <dbReference type="EMBL" id="NBI30762.1"/>
    </source>
</evidence>
<proteinExistence type="predicted"/>
<dbReference type="Gene3D" id="3.75.10.10">
    <property type="entry name" value="L-arginine/glycine Amidinotransferase, Chain A"/>
    <property type="match status" value="1"/>
</dbReference>
<sequence length="286" mass="32701">MLLDNLKNNVKIKCESEYGQLCRVVMCPPTFLQIKDIINDVQKHYYKKNIDIEKALGQFNELFDFMKRKGIEIDLLPSDSSLPEQVFTRDIGAVINNSFIKSNMSTSVRCGEERILKEWLDNMKIPHNTLDSENIEGGDIIIDHKDLWVGIGNRTSPNAVQILENQFPSHHIHPINITDPYLHLDCIFNVIAPNIALVLPKAIESKNLQFLSTKYKLIDVSEEEHFHMGINVLSIGNREILSLPQNTKVNEKMRESGLQVYEIDISEIIKSGGSFRCITLPLNRED</sequence>
<evidence type="ECO:0000313" key="2">
    <source>
        <dbReference type="Proteomes" id="UP000448943"/>
    </source>
</evidence>
<accession>A0A6N9Q7D3</accession>
<dbReference type="GO" id="GO:0016990">
    <property type="term" value="F:arginine deiminase activity"/>
    <property type="evidence" value="ECO:0007669"/>
    <property type="project" value="TreeGrafter"/>
</dbReference>
<evidence type="ECO:0008006" key="3">
    <source>
        <dbReference type="Google" id="ProtNLM"/>
    </source>
</evidence>
<gene>
    <name evidence="1" type="ORF">ERL59_17565</name>
</gene>
<dbReference type="AlphaFoldDB" id="A0A6N9Q7D3"/>
<dbReference type="RefSeq" id="WP_160647573.1">
    <property type="nucleotide sequence ID" value="NZ_SIJB01000040.1"/>
</dbReference>
<organism evidence="1 2">
    <name type="scientific">Chengkuizengella marina</name>
    <dbReference type="NCBI Taxonomy" id="2507566"/>
    <lineage>
        <taxon>Bacteria</taxon>
        <taxon>Bacillati</taxon>
        <taxon>Bacillota</taxon>
        <taxon>Bacilli</taxon>
        <taxon>Bacillales</taxon>
        <taxon>Paenibacillaceae</taxon>
        <taxon>Chengkuizengella</taxon>
    </lineage>
</organism>
<name>A0A6N9Q7D3_9BACL</name>
<dbReference type="GO" id="GO:0019546">
    <property type="term" value="P:L-arginine deiminase pathway"/>
    <property type="evidence" value="ECO:0007669"/>
    <property type="project" value="TreeGrafter"/>
</dbReference>
<dbReference type="EMBL" id="SIJB01000040">
    <property type="protein sequence ID" value="NBI30762.1"/>
    <property type="molecule type" value="Genomic_DNA"/>
</dbReference>
<dbReference type="PANTHER" id="PTHR47271">
    <property type="entry name" value="ARGININE DEIMINASE"/>
    <property type="match status" value="1"/>
</dbReference>